<dbReference type="RefSeq" id="WP_164358837.1">
    <property type="nucleotide sequence ID" value="NZ_JAAGME010001432.1"/>
</dbReference>
<dbReference type="Proteomes" id="UP000471648">
    <property type="component" value="Unassembled WGS sequence"/>
</dbReference>
<sequence>LNCPLAVLYALQDRSGEAYGCLAEADRLAGKLGFAEAEVFLPVFRATVEALLGREAEALELLALADAAARRTGAAG</sequence>
<gene>
    <name evidence="1" type="ORF">G3I39_33700</name>
</gene>
<evidence type="ECO:0000313" key="1">
    <source>
        <dbReference type="EMBL" id="NEB71987.1"/>
    </source>
</evidence>
<name>A0A6N9VI04_STRMI</name>
<organism evidence="1 2">
    <name type="scientific">Streptomyces microflavus</name>
    <name type="common">Streptomyces lipmanii</name>
    <dbReference type="NCBI Taxonomy" id="1919"/>
    <lineage>
        <taxon>Bacteria</taxon>
        <taxon>Bacillati</taxon>
        <taxon>Actinomycetota</taxon>
        <taxon>Actinomycetes</taxon>
        <taxon>Kitasatosporales</taxon>
        <taxon>Streptomycetaceae</taxon>
        <taxon>Streptomyces</taxon>
    </lineage>
</organism>
<evidence type="ECO:0000313" key="2">
    <source>
        <dbReference type="Proteomes" id="UP000471648"/>
    </source>
</evidence>
<dbReference type="AlphaFoldDB" id="A0A6N9VI04"/>
<feature type="non-terminal residue" evidence="1">
    <location>
        <position position="76"/>
    </location>
</feature>
<comment type="caution">
    <text evidence="1">The sequence shown here is derived from an EMBL/GenBank/DDBJ whole genome shotgun (WGS) entry which is preliminary data.</text>
</comment>
<protein>
    <submittedName>
        <fullName evidence="1">Uncharacterized protein</fullName>
    </submittedName>
</protein>
<reference evidence="1 2" key="1">
    <citation type="submission" date="2020-01" db="EMBL/GenBank/DDBJ databases">
        <title>Insect and environment-associated Actinomycetes.</title>
        <authorList>
            <person name="Currrie C."/>
            <person name="Chevrette M."/>
            <person name="Carlson C."/>
            <person name="Stubbendieck R."/>
            <person name="Wendt-Pienkowski E."/>
        </authorList>
    </citation>
    <scope>NUCLEOTIDE SEQUENCE [LARGE SCALE GENOMIC DNA]</scope>
    <source>
        <strain evidence="1 2">SID14438</strain>
    </source>
</reference>
<proteinExistence type="predicted"/>
<feature type="non-terminal residue" evidence="1">
    <location>
        <position position="1"/>
    </location>
</feature>
<dbReference type="EMBL" id="JAAGME010001432">
    <property type="protein sequence ID" value="NEB71987.1"/>
    <property type="molecule type" value="Genomic_DNA"/>
</dbReference>
<accession>A0A6N9VI04</accession>